<dbReference type="InterPro" id="IPR012674">
    <property type="entry name" value="Calycin"/>
</dbReference>
<comment type="catalytic activity">
    <reaction evidence="1">
        <text>peroxynitrite = nitrate</text>
        <dbReference type="Rhea" id="RHEA:63116"/>
        <dbReference type="ChEBI" id="CHEBI:17632"/>
        <dbReference type="ChEBI" id="CHEBI:25941"/>
    </reaction>
    <physiologicalReaction direction="left-to-right" evidence="1">
        <dbReference type="Rhea" id="RHEA:63117"/>
    </physiologicalReaction>
</comment>
<accession>A0AA38IC41</accession>
<keyword evidence="5" id="KW-1185">Reference proteome</keyword>
<keyword evidence="2" id="KW-0472">Membrane</keyword>
<proteinExistence type="predicted"/>
<dbReference type="EMBL" id="JALNTZ010000004">
    <property type="protein sequence ID" value="KAJ3653655.1"/>
    <property type="molecule type" value="Genomic_DNA"/>
</dbReference>
<comment type="caution">
    <text evidence="4">The sequence shown here is derived from an EMBL/GenBank/DDBJ whole genome shotgun (WGS) entry which is preliminary data.</text>
</comment>
<dbReference type="Pfam" id="PF08768">
    <property type="entry name" value="THAP4_heme-bd"/>
    <property type="match status" value="1"/>
</dbReference>
<sequence>MPSRTPLIICFIASSTAAFIYVINKCLAKTQLVQHVPEEYLWLPHALTNILGYMIVLLPGYLTYKYVQKVNYLNYGGEGFCMRMIGICFGEEEFILNPQKERRPSILRYLKTGVMEQVSTIHEAVKPLSWLIGRWRSVNAEATYPTMAPFNYCEEISFETLGQPLLNYTSKTWHPLTHKPMHLESGFLRIKPGTNEIAFMVAHNFGLTSLEEGTVHSNEVIFKSKQITRMTFASDPAVLAIERCFKLKDNGNLEVSVSMETTKTPLTHHLKSELQKV</sequence>
<feature type="transmembrane region" description="Helical" evidence="2">
    <location>
        <begin position="6"/>
        <end position="28"/>
    </location>
</feature>
<evidence type="ECO:0000259" key="3">
    <source>
        <dbReference type="Pfam" id="PF08768"/>
    </source>
</evidence>
<evidence type="ECO:0000256" key="2">
    <source>
        <dbReference type="SAM" id="Phobius"/>
    </source>
</evidence>
<dbReference type="AlphaFoldDB" id="A0AA38IC41"/>
<gene>
    <name evidence="4" type="ORF">Zmor_012894</name>
</gene>
<evidence type="ECO:0000313" key="4">
    <source>
        <dbReference type="EMBL" id="KAJ3653655.1"/>
    </source>
</evidence>
<evidence type="ECO:0000313" key="5">
    <source>
        <dbReference type="Proteomes" id="UP001168821"/>
    </source>
</evidence>
<protein>
    <recommendedName>
        <fullName evidence="3">THAP4-like heme-binding domain-containing protein</fullName>
    </recommendedName>
</protein>
<dbReference type="Gene3D" id="2.40.128.20">
    <property type="match status" value="1"/>
</dbReference>
<dbReference type="Proteomes" id="UP001168821">
    <property type="component" value="Unassembled WGS sequence"/>
</dbReference>
<keyword evidence="2" id="KW-1133">Transmembrane helix</keyword>
<evidence type="ECO:0000256" key="1">
    <source>
        <dbReference type="ARBA" id="ARBA00036993"/>
    </source>
</evidence>
<dbReference type="PANTHER" id="PTHR15854">
    <property type="entry name" value="THAP4 PROTEIN"/>
    <property type="match status" value="1"/>
</dbReference>
<dbReference type="InterPro" id="IPR014878">
    <property type="entry name" value="THAP4-like_heme-bd"/>
</dbReference>
<feature type="transmembrane region" description="Helical" evidence="2">
    <location>
        <begin position="40"/>
        <end position="62"/>
    </location>
</feature>
<name>A0AA38IC41_9CUCU</name>
<dbReference type="CDD" id="cd07828">
    <property type="entry name" value="lipocalin_heme-bd-THAP4-like"/>
    <property type="match status" value="1"/>
</dbReference>
<dbReference type="SUPFAM" id="SSF50814">
    <property type="entry name" value="Lipocalins"/>
    <property type="match status" value="1"/>
</dbReference>
<reference evidence="4" key="1">
    <citation type="journal article" date="2023" name="G3 (Bethesda)">
        <title>Whole genome assemblies of Zophobas morio and Tenebrio molitor.</title>
        <authorList>
            <person name="Kaur S."/>
            <person name="Stinson S.A."/>
            <person name="diCenzo G.C."/>
        </authorList>
    </citation>
    <scope>NUCLEOTIDE SEQUENCE</scope>
    <source>
        <strain evidence="4">QUZm001</strain>
    </source>
</reference>
<organism evidence="4 5">
    <name type="scientific">Zophobas morio</name>
    <dbReference type="NCBI Taxonomy" id="2755281"/>
    <lineage>
        <taxon>Eukaryota</taxon>
        <taxon>Metazoa</taxon>
        <taxon>Ecdysozoa</taxon>
        <taxon>Arthropoda</taxon>
        <taxon>Hexapoda</taxon>
        <taxon>Insecta</taxon>
        <taxon>Pterygota</taxon>
        <taxon>Neoptera</taxon>
        <taxon>Endopterygota</taxon>
        <taxon>Coleoptera</taxon>
        <taxon>Polyphaga</taxon>
        <taxon>Cucujiformia</taxon>
        <taxon>Tenebrionidae</taxon>
        <taxon>Zophobas</taxon>
    </lineage>
</organism>
<dbReference type="InterPro" id="IPR045165">
    <property type="entry name" value="Nitrobindin"/>
</dbReference>
<feature type="domain" description="THAP4-like heme-binding" evidence="3">
    <location>
        <begin position="125"/>
        <end position="276"/>
    </location>
</feature>
<keyword evidence="2" id="KW-0812">Transmembrane</keyword>
<dbReference type="PANTHER" id="PTHR15854:SF4">
    <property type="entry name" value="PEROXYNITRITE ISOMERASE THAP4"/>
    <property type="match status" value="1"/>
</dbReference>